<dbReference type="RefSeq" id="WP_022984408.1">
    <property type="nucleotide sequence ID" value="NZ_CAXGPP010000009.1"/>
</dbReference>
<evidence type="ECO:0000256" key="7">
    <source>
        <dbReference type="SAM" id="Phobius"/>
    </source>
</evidence>
<feature type="transmembrane region" description="Helical" evidence="7">
    <location>
        <begin position="73"/>
        <end position="94"/>
    </location>
</feature>
<dbReference type="OrthoDB" id="280866at2"/>
<dbReference type="EMBL" id="QYYA01000001">
    <property type="protein sequence ID" value="RJG19522.1"/>
    <property type="molecule type" value="Genomic_DNA"/>
</dbReference>
<keyword evidence="3" id="KW-1003">Cell membrane</keyword>
<protein>
    <submittedName>
        <fullName evidence="8">DoxX family protein</fullName>
    </submittedName>
</protein>
<dbReference type="PANTHER" id="PTHR33452:SF1">
    <property type="entry name" value="INNER MEMBRANE PROTEIN YPHA-RELATED"/>
    <property type="match status" value="1"/>
</dbReference>
<dbReference type="Pfam" id="PF07681">
    <property type="entry name" value="DoxX"/>
    <property type="match status" value="1"/>
</dbReference>
<feature type="transmembrane region" description="Helical" evidence="7">
    <location>
        <begin position="45"/>
        <end position="66"/>
    </location>
</feature>
<organism evidence="8 9">
    <name type="scientific">Alcanivorax profundi</name>
    <dbReference type="NCBI Taxonomy" id="2338368"/>
    <lineage>
        <taxon>Bacteria</taxon>
        <taxon>Pseudomonadati</taxon>
        <taxon>Pseudomonadota</taxon>
        <taxon>Gammaproteobacteria</taxon>
        <taxon>Oceanospirillales</taxon>
        <taxon>Alcanivoracaceae</taxon>
        <taxon>Alcanivorax</taxon>
    </lineage>
</organism>
<keyword evidence="6 7" id="KW-0472">Membrane</keyword>
<dbReference type="GO" id="GO:0005886">
    <property type="term" value="C:plasma membrane"/>
    <property type="evidence" value="ECO:0007669"/>
    <property type="project" value="UniProtKB-SubCell"/>
</dbReference>
<evidence type="ECO:0000256" key="2">
    <source>
        <dbReference type="ARBA" id="ARBA00006679"/>
    </source>
</evidence>
<evidence type="ECO:0000256" key="4">
    <source>
        <dbReference type="ARBA" id="ARBA00022692"/>
    </source>
</evidence>
<keyword evidence="5 7" id="KW-1133">Transmembrane helix</keyword>
<evidence type="ECO:0000256" key="3">
    <source>
        <dbReference type="ARBA" id="ARBA00022475"/>
    </source>
</evidence>
<evidence type="ECO:0000313" key="8">
    <source>
        <dbReference type="EMBL" id="RJG19522.1"/>
    </source>
</evidence>
<gene>
    <name evidence="8" type="ORF">D4A39_01260</name>
</gene>
<sequence length="127" mass="13529">MNNPDIGKLVLRLTLGLLMLLHGINKLHSGVGWIAGELASHNLPGFLAYGVFVGELIAPLMVLLGFHTRVGAVLIAGNMLVAIVLVHMGELFSLTQTGGWALELQGFFLFTAVAIFFLGAGKYAVKN</sequence>
<keyword evidence="9" id="KW-1185">Reference proteome</keyword>
<evidence type="ECO:0000256" key="5">
    <source>
        <dbReference type="ARBA" id="ARBA00022989"/>
    </source>
</evidence>
<evidence type="ECO:0000256" key="1">
    <source>
        <dbReference type="ARBA" id="ARBA00004651"/>
    </source>
</evidence>
<reference evidence="8 9" key="1">
    <citation type="submission" date="2018-09" db="EMBL/GenBank/DDBJ databases">
        <title>Alcanivorax profundi sp. nov., isolated from 1000 m-depth seawater of the Mariana Trench.</title>
        <authorList>
            <person name="Liu J."/>
        </authorList>
    </citation>
    <scope>NUCLEOTIDE SEQUENCE [LARGE SCALE GENOMIC DNA]</scope>
    <source>
        <strain evidence="8 9">MTEO17</strain>
    </source>
</reference>
<keyword evidence="4 7" id="KW-0812">Transmembrane</keyword>
<dbReference type="Proteomes" id="UP000283734">
    <property type="component" value="Unassembled WGS sequence"/>
</dbReference>
<feature type="transmembrane region" description="Helical" evidence="7">
    <location>
        <begin position="106"/>
        <end position="125"/>
    </location>
</feature>
<dbReference type="InterPro" id="IPR051907">
    <property type="entry name" value="DoxX-like_oxidoreductase"/>
</dbReference>
<evidence type="ECO:0000256" key="6">
    <source>
        <dbReference type="ARBA" id="ARBA00023136"/>
    </source>
</evidence>
<comment type="similarity">
    <text evidence="2">Belongs to the DoxX family.</text>
</comment>
<dbReference type="InterPro" id="IPR032808">
    <property type="entry name" value="DoxX"/>
</dbReference>
<proteinExistence type="inferred from homology"/>
<evidence type="ECO:0000313" key="9">
    <source>
        <dbReference type="Proteomes" id="UP000283734"/>
    </source>
</evidence>
<comment type="caution">
    <text evidence="8">The sequence shown here is derived from an EMBL/GenBank/DDBJ whole genome shotgun (WGS) entry which is preliminary data.</text>
</comment>
<accession>A0A418Y1W4</accession>
<dbReference type="AlphaFoldDB" id="A0A418Y1W4"/>
<name>A0A418Y1W4_9GAMM</name>
<comment type="subcellular location">
    <subcellularLocation>
        <location evidence="1">Cell membrane</location>
        <topology evidence="1">Multi-pass membrane protein</topology>
    </subcellularLocation>
</comment>
<dbReference type="PANTHER" id="PTHR33452">
    <property type="entry name" value="OXIDOREDUCTASE CATD-RELATED"/>
    <property type="match status" value="1"/>
</dbReference>